<feature type="region of interest" description="Disordered" evidence="1">
    <location>
        <begin position="38"/>
        <end position="84"/>
    </location>
</feature>
<evidence type="ECO:0000256" key="1">
    <source>
        <dbReference type="SAM" id="MobiDB-lite"/>
    </source>
</evidence>
<dbReference type="SMART" id="SM00256">
    <property type="entry name" value="FBOX"/>
    <property type="match status" value="1"/>
</dbReference>
<dbReference type="Pfam" id="PF12937">
    <property type="entry name" value="F-box-like"/>
    <property type="match status" value="1"/>
</dbReference>
<dbReference type="AlphaFoldDB" id="A0A3P9H8C2"/>
<name>A0A3P9H8C2_ORYLA</name>
<protein>
    <recommendedName>
        <fullName evidence="2">F-box domain-containing protein</fullName>
    </recommendedName>
</protein>
<dbReference type="Proteomes" id="UP000265200">
    <property type="component" value="Chromosome 23"/>
</dbReference>
<evidence type="ECO:0000259" key="2">
    <source>
        <dbReference type="PROSITE" id="PS50181"/>
    </source>
</evidence>
<dbReference type="Ensembl" id="ENSORLT00015008231.1">
    <property type="protein sequence ID" value="ENSORLP00015004057.1"/>
    <property type="gene ID" value="ENSORLG00015004797.1"/>
</dbReference>
<sequence length="533" mass="60834">MSNIYYERSRKPRVSSCGFTMAAGRGRFFQSFLEGLQRNPVTEQQMRERNRPGPNESASVPRGGSRKKTATEQQSFDSENQSFHPHYSFLTGDFSQMKLGSEENLLQRLPLEVLLKILSYLDASSLICVSHVSKLFHRLANDDFVWRNIYASEFGSPEWKPKLAPPPSPATASKEEPCSAGGWKKKFFRRMGEQDMDKWKKDLRTVCPHTSLPQQTEAVLRNLKMSWELALVERSGQETRLDQSRATFFESSVVVCWSCSGLLHVHSICSIHVYGVRKEARRSCRSPRAAWRSLVLRRDTRSDPQTPVGADGLMEVLLLPDVLLGVWRSSSRVAFVMVSLHLHRLVERSLLGSPACPYSEPVDPPSADHSDPEFGLHGYTVHFVLHNANFKIMLGHFRQLSCGSVEKQRRLLELRFISRTDLSEHRLLPGGIRLPWKCGELQGAVENCCFMTLTLLDIHQKPFWCVSAPVTARMSKAESSYYSGEHFLMEYQHGDGEVKMKLVWLKEQKQFLVHSLEVCVAVDKVNQHFSREY</sequence>
<dbReference type="PANTHER" id="PTHR46731:SF1">
    <property type="entry name" value="F-BOX ONLY PROTEIN 15"/>
    <property type="match status" value="1"/>
</dbReference>
<accession>A0A3P9H8C2</accession>
<evidence type="ECO:0000313" key="3">
    <source>
        <dbReference type="Ensembl" id="ENSORLP00015004057.1"/>
    </source>
</evidence>
<dbReference type="Gene3D" id="1.20.1280.50">
    <property type="match status" value="1"/>
</dbReference>
<feature type="domain" description="F-box" evidence="2">
    <location>
        <begin position="103"/>
        <end position="149"/>
    </location>
</feature>
<dbReference type="PANTHER" id="PTHR46731">
    <property type="entry name" value="F-BOX ONLY PROTEIN 15"/>
    <property type="match status" value="1"/>
</dbReference>
<dbReference type="InterPro" id="IPR001810">
    <property type="entry name" value="F-box_dom"/>
</dbReference>
<dbReference type="CDD" id="cd22093">
    <property type="entry name" value="F-box_FBXO15"/>
    <property type="match status" value="1"/>
</dbReference>
<reference evidence="3" key="3">
    <citation type="submission" date="2025-08" db="UniProtKB">
        <authorList>
            <consortium name="Ensembl"/>
        </authorList>
    </citation>
    <scope>IDENTIFICATION</scope>
    <source>
        <strain evidence="3">HSOK</strain>
    </source>
</reference>
<feature type="region of interest" description="Disordered" evidence="1">
    <location>
        <begin position="159"/>
        <end position="179"/>
    </location>
</feature>
<reference evidence="3 4" key="2">
    <citation type="submission" date="2017-04" db="EMBL/GenBank/DDBJ databases">
        <title>CpG methylation of centromeres and impact of large insertions on vertebrate speciation.</title>
        <authorList>
            <person name="Ichikawa K."/>
            <person name="Yoshimura J."/>
            <person name="Morishita S."/>
        </authorList>
    </citation>
    <scope>NUCLEOTIDE SEQUENCE</scope>
    <source>
        <strain evidence="3 4">HSOK</strain>
    </source>
</reference>
<dbReference type="SUPFAM" id="SSF81383">
    <property type="entry name" value="F-box domain"/>
    <property type="match status" value="1"/>
</dbReference>
<organism evidence="3 4">
    <name type="scientific">Oryzias latipes</name>
    <name type="common">Japanese rice fish</name>
    <name type="synonym">Japanese killifish</name>
    <dbReference type="NCBI Taxonomy" id="8090"/>
    <lineage>
        <taxon>Eukaryota</taxon>
        <taxon>Metazoa</taxon>
        <taxon>Chordata</taxon>
        <taxon>Craniata</taxon>
        <taxon>Vertebrata</taxon>
        <taxon>Euteleostomi</taxon>
        <taxon>Actinopterygii</taxon>
        <taxon>Neopterygii</taxon>
        <taxon>Teleostei</taxon>
        <taxon>Neoteleostei</taxon>
        <taxon>Acanthomorphata</taxon>
        <taxon>Ovalentaria</taxon>
        <taxon>Atherinomorphae</taxon>
        <taxon>Beloniformes</taxon>
        <taxon>Adrianichthyidae</taxon>
        <taxon>Oryziinae</taxon>
        <taxon>Oryzias</taxon>
    </lineage>
</organism>
<feature type="compositionally biased region" description="Polar residues" evidence="1">
    <location>
        <begin position="71"/>
        <end position="83"/>
    </location>
</feature>
<evidence type="ECO:0000313" key="4">
    <source>
        <dbReference type="Proteomes" id="UP000265200"/>
    </source>
</evidence>
<proteinExistence type="predicted"/>
<dbReference type="PROSITE" id="PS50181">
    <property type="entry name" value="FBOX"/>
    <property type="match status" value="1"/>
</dbReference>
<reference evidence="3" key="4">
    <citation type="submission" date="2025-09" db="UniProtKB">
        <authorList>
            <consortium name="Ensembl"/>
        </authorList>
    </citation>
    <scope>IDENTIFICATION</scope>
    <source>
        <strain evidence="3">HSOK</strain>
    </source>
</reference>
<reference key="1">
    <citation type="journal article" date="2007" name="Nature">
        <title>The medaka draft genome and insights into vertebrate genome evolution.</title>
        <authorList>
            <person name="Kasahara M."/>
            <person name="Naruse K."/>
            <person name="Sasaki S."/>
            <person name="Nakatani Y."/>
            <person name="Qu W."/>
            <person name="Ahsan B."/>
            <person name="Yamada T."/>
            <person name="Nagayasu Y."/>
            <person name="Doi K."/>
            <person name="Kasai Y."/>
            <person name="Jindo T."/>
            <person name="Kobayashi D."/>
            <person name="Shimada A."/>
            <person name="Toyoda A."/>
            <person name="Kuroki Y."/>
            <person name="Fujiyama A."/>
            <person name="Sasaki T."/>
            <person name="Shimizu A."/>
            <person name="Asakawa S."/>
            <person name="Shimizu N."/>
            <person name="Hashimoto S."/>
            <person name="Yang J."/>
            <person name="Lee Y."/>
            <person name="Matsushima K."/>
            <person name="Sugano S."/>
            <person name="Sakaizumi M."/>
            <person name="Narita T."/>
            <person name="Ohishi K."/>
            <person name="Haga S."/>
            <person name="Ohta F."/>
            <person name="Nomoto H."/>
            <person name="Nogata K."/>
            <person name="Morishita T."/>
            <person name="Endo T."/>
            <person name="Shin-I T."/>
            <person name="Takeda H."/>
            <person name="Morishita S."/>
            <person name="Kohara Y."/>
        </authorList>
    </citation>
    <scope>NUCLEOTIDE SEQUENCE [LARGE SCALE GENOMIC DNA]</scope>
    <source>
        <strain>Hd-rR</strain>
    </source>
</reference>
<dbReference type="InterPro" id="IPR036047">
    <property type="entry name" value="F-box-like_dom_sf"/>
</dbReference>